<comment type="subcellular location">
    <subcellularLocation>
        <location evidence="1">Membrane</location>
        <topology evidence="1">Multi-pass membrane protein</topology>
    </subcellularLocation>
</comment>
<evidence type="ECO:0000256" key="5">
    <source>
        <dbReference type="ARBA" id="ARBA00023136"/>
    </source>
</evidence>
<feature type="transmembrane region" description="Helical" evidence="7">
    <location>
        <begin position="115"/>
        <end position="133"/>
    </location>
</feature>
<feature type="binding site" evidence="6">
    <location>
        <position position="246"/>
    </location>
    <ligand>
        <name>Zn(2+)</name>
        <dbReference type="ChEBI" id="CHEBI:29105"/>
    </ligand>
</feature>
<dbReference type="Proteomes" id="UP000799437">
    <property type="component" value="Unassembled WGS sequence"/>
</dbReference>
<evidence type="ECO:0000256" key="6">
    <source>
        <dbReference type="PIRSR" id="PIRSR604254-1"/>
    </source>
</evidence>
<evidence type="ECO:0000256" key="2">
    <source>
        <dbReference type="ARBA" id="ARBA00007018"/>
    </source>
</evidence>
<organism evidence="8 9">
    <name type="scientific">Pseudovirgaria hyperparasitica</name>
    <dbReference type="NCBI Taxonomy" id="470096"/>
    <lineage>
        <taxon>Eukaryota</taxon>
        <taxon>Fungi</taxon>
        <taxon>Dikarya</taxon>
        <taxon>Ascomycota</taxon>
        <taxon>Pezizomycotina</taxon>
        <taxon>Dothideomycetes</taxon>
        <taxon>Dothideomycetes incertae sedis</taxon>
        <taxon>Acrospermales</taxon>
        <taxon>Acrospermaceae</taxon>
        <taxon>Pseudovirgaria</taxon>
    </lineage>
</organism>
<gene>
    <name evidence="8" type="ORF">EJ05DRAFT_432501</name>
</gene>
<proteinExistence type="inferred from homology"/>
<evidence type="ECO:0000313" key="8">
    <source>
        <dbReference type="EMBL" id="KAF2757317.1"/>
    </source>
</evidence>
<feature type="transmembrane region" description="Helical" evidence="7">
    <location>
        <begin position="43"/>
        <end position="63"/>
    </location>
</feature>
<dbReference type="GO" id="GO:0038023">
    <property type="term" value="F:signaling receptor activity"/>
    <property type="evidence" value="ECO:0007669"/>
    <property type="project" value="TreeGrafter"/>
</dbReference>
<feature type="binding site" evidence="6">
    <location>
        <position position="250"/>
    </location>
    <ligand>
        <name>Zn(2+)</name>
        <dbReference type="ChEBI" id="CHEBI:29105"/>
    </ligand>
</feature>
<dbReference type="Pfam" id="PF03006">
    <property type="entry name" value="HlyIII"/>
    <property type="match status" value="1"/>
</dbReference>
<keyword evidence="9" id="KW-1185">Reference proteome</keyword>
<feature type="transmembrane region" description="Helical" evidence="7">
    <location>
        <begin position="83"/>
        <end position="103"/>
    </location>
</feature>
<feature type="transmembrane region" description="Helical" evidence="7">
    <location>
        <begin position="210"/>
        <end position="229"/>
    </location>
</feature>
<feature type="binding site" evidence="6">
    <location>
        <position position="99"/>
    </location>
    <ligand>
        <name>Zn(2+)</name>
        <dbReference type="ChEBI" id="CHEBI:29105"/>
    </ligand>
</feature>
<feature type="transmembrane region" description="Helical" evidence="7">
    <location>
        <begin position="145"/>
        <end position="162"/>
    </location>
</feature>
<evidence type="ECO:0000256" key="4">
    <source>
        <dbReference type="ARBA" id="ARBA00022989"/>
    </source>
</evidence>
<dbReference type="GeneID" id="54482620"/>
<sequence>LKYEDIPPWYQDNPYIKRGYRPVSNSFKACLSSSIFIMHNQTLNILTHLIPAIVIVCIFWQLQTLINNYFPEASPIDRIIFNLNLFAALTTALLSSSYHTLINHSQWISETSLKVDYLGILILIQSSFISGIYVGFYRHPNIQKLYWAMITTLSTVACVLTLHPKLQGQAWRGIRTLVFVLTALSGLAPIFHGVIAYGLEEALLYSGMQYWLTEGVAYGIGAFFFATRIPESLSTKGKFDIIGSSHQIFHVCVVIGAVVHLYGV</sequence>
<evidence type="ECO:0000256" key="3">
    <source>
        <dbReference type="ARBA" id="ARBA00022692"/>
    </source>
</evidence>
<evidence type="ECO:0000256" key="7">
    <source>
        <dbReference type="SAM" id="Phobius"/>
    </source>
</evidence>
<dbReference type="RefSeq" id="XP_033599768.1">
    <property type="nucleotide sequence ID" value="XM_033741566.1"/>
</dbReference>
<keyword evidence="6" id="KW-0862">Zinc</keyword>
<comment type="similarity">
    <text evidence="2">Belongs to the ADIPOR family.</text>
</comment>
<feature type="non-terminal residue" evidence="8">
    <location>
        <position position="264"/>
    </location>
</feature>
<keyword evidence="6" id="KW-0479">Metal-binding</keyword>
<dbReference type="InterPro" id="IPR004254">
    <property type="entry name" value="AdipoR/HlyIII-related"/>
</dbReference>
<dbReference type="GO" id="GO:0006882">
    <property type="term" value="P:intracellular zinc ion homeostasis"/>
    <property type="evidence" value="ECO:0007669"/>
    <property type="project" value="TreeGrafter"/>
</dbReference>
<evidence type="ECO:0000313" key="9">
    <source>
        <dbReference type="Proteomes" id="UP000799437"/>
    </source>
</evidence>
<keyword evidence="5 7" id="KW-0472">Membrane</keyword>
<reference evidence="8" key="1">
    <citation type="journal article" date="2020" name="Stud. Mycol.">
        <title>101 Dothideomycetes genomes: a test case for predicting lifestyles and emergence of pathogens.</title>
        <authorList>
            <person name="Haridas S."/>
            <person name="Albert R."/>
            <person name="Binder M."/>
            <person name="Bloem J."/>
            <person name="Labutti K."/>
            <person name="Salamov A."/>
            <person name="Andreopoulos B."/>
            <person name="Baker S."/>
            <person name="Barry K."/>
            <person name="Bills G."/>
            <person name="Bluhm B."/>
            <person name="Cannon C."/>
            <person name="Castanera R."/>
            <person name="Culley D."/>
            <person name="Daum C."/>
            <person name="Ezra D."/>
            <person name="Gonzalez J."/>
            <person name="Henrissat B."/>
            <person name="Kuo A."/>
            <person name="Liang C."/>
            <person name="Lipzen A."/>
            <person name="Lutzoni F."/>
            <person name="Magnuson J."/>
            <person name="Mondo S."/>
            <person name="Nolan M."/>
            <person name="Ohm R."/>
            <person name="Pangilinan J."/>
            <person name="Park H.-J."/>
            <person name="Ramirez L."/>
            <person name="Alfaro M."/>
            <person name="Sun H."/>
            <person name="Tritt A."/>
            <person name="Yoshinaga Y."/>
            <person name="Zwiers L.-H."/>
            <person name="Turgeon B."/>
            <person name="Goodwin S."/>
            <person name="Spatafora J."/>
            <person name="Crous P."/>
            <person name="Grigoriev I."/>
        </authorList>
    </citation>
    <scope>NUCLEOTIDE SEQUENCE</scope>
    <source>
        <strain evidence="8">CBS 121739</strain>
    </source>
</reference>
<keyword evidence="4 7" id="KW-1133">Transmembrane helix</keyword>
<evidence type="ECO:0000256" key="1">
    <source>
        <dbReference type="ARBA" id="ARBA00004141"/>
    </source>
</evidence>
<dbReference type="OrthoDB" id="529367at2759"/>
<dbReference type="PANTHER" id="PTHR20855">
    <property type="entry name" value="ADIPOR/PROGESTIN RECEPTOR-RELATED"/>
    <property type="match status" value="1"/>
</dbReference>
<dbReference type="EMBL" id="ML996573">
    <property type="protein sequence ID" value="KAF2757317.1"/>
    <property type="molecule type" value="Genomic_DNA"/>
</dbReference>
<feature type="transmembrane region" description="Helical" evidence="7">
    <location>
        <begin position="241"/>
        <end position="262"/>
    </location>
</feature>
<accession>A0A6A6W6X3</accession>
<dbReference type="PANTHER" id="PTHR20855:SF52">
    <property type="entry name" value="ADIPONECTIN RECEPTOR PROTEIN"/>
    <property type="match status" value="1"/>
</dbReference>
<dbReference type="GO" id="GO:0016020">
    <property type="term" value="C:membrane"/>
    <property type="evidence" value="ECO:0007669"/>
    <property type="project" value="UniProtKB-SubCell"/>
</dbReference>
<keyword evidence="3 7" id="KW-0812">Transmembrane</keyword>
<feature type="transmembrane region" description="Helical" evidence="7">
    <location>
        <begin position="174"/>
        <end position="198"/>
    </location>
</feature>
<dbReference type="AlphaFoldDB" id="A0A6A6W6X3"/>
<feature type="non-terminal residue" evidence="8">
    <location>
        <position position="1"/>
    </location>
</feature>
<name>A0A6A6W6X3_9PEZI</name>
<protein>
    <submittedName>
        <fullName evidence="8">Hly-III related protein</fullName>
    </submittedName>
</protein>
<dbReference type="GO" id="GO:0046872">
    <property type="term" value="F:metal ion binding"/>
    <property type="evidence" value="ECO:0007669"/>
    <property type="project" value="UniProtKB-KW"/>
</dbReference>